<evidence type="ECO:0000256" key="1">
    <source>
        <dbReference type="ARBA" id="ARBA00004408"/>
    </source>
</evidence>
<organism evidence="25">
    <name type="scientific">Nothobranchius korthausae</name>
    <dbReference type="NCBI Taxonomy" id="1143690"/>
    <lineage>
        <taxon>Eukaryota</taxon>
        <taxon>Metazoa</taxon>
        <taxon>Chordata</taxon>
        <taxon>Craniata</taxon>
        <taxon>Vertebrata</taxon>
        <taxon>Euteleostomi</taxon>
        <taxon>Actinopterygii</taxon>
        <taxon>Neopterygii</taxon>
        <taxon>Teleostei</taxon>
        <taxon>Neoteleostei</taxon>
        <taxon>Acanthomorphata</taxon>
        <taxon>Ovalentaria</taxon>
        <taxon>Atherinomorphae</taxon>
        <taxon>Cyprinodontiformes</taxon>
        <taxon>Nothobranchiidae</taxon>
        <taxon>Nothobranchius</taxon>
    </lineage>
</organism>
<comment type="catalytic activity">
    <reaction evidence="15">
        <text>a 5'-end (N(7)-methyl 5'-triphosphoguanosine)-ribonucleoside in snoRNA + S-adenosyl-L-methionine = a 5'-end (N(2),N(7)-dimethyl 5'-triphosphoguanosine)-ribonucleoside in snoRNA + S-adenosyl-L-homocysteine + H(+)</text>
        <dbReference type="Rhea" id="RHEA:78475"/>
        <dbReference type="Rhea" id="RHEA-COMP:19086"/>
        <dbReference type="Rhea" id="RHEA-COMP:19088"/>
        <dbReference type="ChEBI" id="CHEBI:15378"/>
        <dbReference type="ChEBI" id="CHEBI:57856"/>
        <dbReference type="ChEBI" id="CHEBI:59789"/>
        <dbReference type="ChEBI" id="CHEBI:156461"/>
        <dbReference type="ChEBI" id="CHEBI:172880"/>
    </reaction>
    <physiologicalReaction direction="left-to-right" evidence="15">
        <dbReference type="Rhea" id="RHEA:78476"/>
    </physiologicalReaction>
</comment>
<reference evidence="25" key="1">
    <citation type="submission" date="2016-05" db="EMBL/GenBank/DDBJ databases">
        <authorList>
            <person name="Lavstsen T."/>
            <person name="Jespersen J.S."/>
        </authorList>
    </citation>
    <scope>NUCLEOTIDE SEQUENCE</scope>
    <source>
        <tissue evidence="25">Brain</tissue>
    </source>
</reference>
<protein>
    <recommendedName>
        <fullName evidence="4">Trimethylguanosine synthase</fullName>
    </recommendedName>
    <alternativeName>
        <fullName evidence="18">Cap-specific guanine-N(2) methyltransferase</fullName>
    </alternativeName>
    <alternativeName>
        <fullName evidence="21">Nuclear receptor coactivator 6-interacting protein</fullName>
    </alternativeName>
    <alternativeName>
        <fullName evidence="22">PRIP-interacting protein with methyltransferase motif</fullName>
    </alternativeName>
</protein>
<feature type="region of interest" description="Disordered" evidence="23">
    <location>
        <begin position="507"/>
        <end position="592"/>
    </location>
</feature>
<dbReference type="Pfam" id="PF09445">
    <property type="entry name" value="Methyltransf_15"/>
    <property type="match status" value="1"/>
</dbReference>
<dbReference type="InterPro" id="IPR019012">
    <property type="entry name" value="RNA_cap_Gua-N2-MeTrfase"/>
</dbReference>
<keyword evidence="24" id="KW-0812">Transmembrane</keyword>
<comment type="catalytic activity">
    <reaction evidence="16">
        <text>a 5'-end (N(2),N(7)-dimethyl 5'-triphosphoguanosine)-ribonucleoside in snRNA + S-adenosyl-L-methionine = a 5'-end (N(2),N(2),N(7)-trimethyl 5'-triphosphoguanosine)-ribonucleoside in snRNA + S-adenosyl-L-homocysteine + H(+)</text>
        <dbReference type="Rhea" id="RHEA:78479"/>
        <dbReference type="Rhea" id="RHEA-COMP:19087"/>
        <dbReference type="Rhea" id="RHEA-COMP:19089"/>
        <dbReference type="ChEBI" id="CHEBI:15378"/>
        <dbReference type="ChEBI" id="CHEBI:57856"/>
        <dbReference type="ChEBI" id="CHEBI:59789"/>
        <dbReference type="ChEBI" id="CHEBI:167623"/>
        <dbReference type="ChEBI" id="CHEBI:172880"/>
    </reaction>
    <physiologicalReaction direction="left-to-right" evidence="16">
        <dbReference type="Rhea" id="RHEA:78480"/>
    </physiologicalReaction>
</comment>
<keyword evidence="11" id="KW-0804">Transcription</keyword>
<feature type="region of interest" description="Disordered" evidence="23">
    <location>
        <begin position="308"/>
        <end position="370"/>
    </location>
</feature>
<evidence type="ECO:0000256" key="13">
    <source>
        <dbReference type="ARBA" id="ARBA00025783"/>
    </source>
</evidence>
<evidence type="ECO:0000256" key="9">
    <source>
        <dbReference type="ARBA" id="ARBA00022691"/>
    </source>
</evidence>
<dbReference type="GO" id="GO:0045766">
    <property type="term" value="P:positive regulation of angiogenesis"/>
    <property type="evidence" value="ECO:0007669"/>
    <property type="project" value="InterPro"/>
</dbReference>
<feature type="compositionally biased region" description="Acidic residues" evidence="23">
    <location>
        <begin position="563"/>
        <end position="573"/>
    </location>
</feature>
<dbReference type="PANTHER" id="PTHR14741:SF32">
    <property type="entry name" value="TRIMETHYLGUANOSINE SYNTHASE"/>
    <property type="match status" value="1"/>
</dbReference>
<evidence type="ECO:0000256" key="20">
    <source>
        <dbReference type="ARBA" id="ARBA00064494"/>
    </source>
</evidence>
<dbReference type="InterPro" id="IPR031402">
    <property type="entry name" value="LYRIC"/>
</dbReference>
<evidence type="ECO:0000256" key="23">
    <source>
        <dbReference type="SAM" id="MobiDB-lite"/>
    </source>
</evidence>
<evidence type="ECO:0000256" key="21">
    <source>
        <dbReference type="ARBA" id="ARBA00079339"/>
    </source>
</evidence>
<dbReference type="EMBL" id="HAEB01009850">
    <property type="protein sequence ID" value="SBQ56377.1"/>
    <property type="molecule type" value="Transcribed_RNA"/>
</dbReference>
<evidence type="ECO:0000256" key="8">
    <source>
        <dbReference type="ARBA" id="ARBA00022679"/>
    </source>
</evidence>
<evidence type="ECO:0000256" key="5">
    <source>
        <dbReference type="ARBA" id="ARBA00022490"/>
    </source>
</evidence>
<comment type="function">
    <text evidence="19">Catalyzes the 2 serial methylation steps for the conversion of the 7-monomethylguanosine (m(7)G) caps of snRNAs and snoRNAs to a 2,2,7-trimethylguanosine (m(2,2,7)G) cap structure. The enzyme is specific for guanine, and N7 methylation must precede N2 methylation. Hypermethylation of the m7G cap of U snRNAs leads to their concentration in nuclear foci, their colocalization with coilin and the formation of canonical Cajal bodies (CBs). Plays a role in transcriptional regulation.</text>
</comment>
<feature type="compositionally biased region" description="Basic and acidic residues" evidence="23">
    <location>
        <begin position="161"/>
        <end position="176"/>
    </location>
</feature>
<sequence>MEQWQEAASQQLELLTTRLNEALSKGLVWLRHEFGLDLGLKPELIPPWVIICAACTGVLLLVVLWASVCRAVFKKRVVVSTSDDSVDGKRVTIKAAKPEEPKKKKKKAEKKAQPNGRANAEPQEEAIVSEELVPHHHPPPEVKTDKAAAETKKSKKKAKQAVKETKAGVGDGKEPEEGTWETKVSNKEKREQRKKDKGSSDGSASPGGGNSPVSTPPAQPKASTAPPTPAPASQKKKKGESAHVKAEKLGAVSAANSSEAAEVAAATTGMSIKVAPKTTSWSTQRQPAPLLRTGIDDSWTLISSSDLVVGPLPRRGVGSAPPQPAGELPWLGQARADEWSGLNGGSADPSSDWDAPSEAWGNYEEPSPEPPLPQLAMVNLIGAAEDDEDDKEKEDGATDGAAKNTIAVWNEHATETYYSYWERYSYWAAQGWTADHPVCNGNTGEVGDTATQEHWKGDTGSKNQEVVTEVDVVSNLLGQNCSLDVRRSGLGDSETDQVCVGVAADTEQPEEELCGSEDPSDGGGNHKRCTGTSQQNTSPTTDCKQANGKPNRQNDSESRTSERDDDDDDDGDDNQPRRHGKVKRSHELDLDECPQLLAETAWNKLGLKHNPDPQFDTVIEFKCSKGVKHQKQQGTNISKQPRLSVKDGDLKRPRTSTSLSKVQDFLKKVQQDAEIDPVREGGVDARDIKPQYPTGEEQQDMEIIHTQKQQTVEGQSSDPESTTEHTFNFTTAPVEDVTEKKQEEQLSAVGTPDSLPPDTHEGLNVKFRKRQKKKKQKKTQKLPEEMAADTELAKYWAQRYRLFSRFDEGIKLDREGWFSVTPERIAEHIALRVEQSFSDCQLVIDAFCGVGGNAIQFALTGKRVLAVDIDPVRLDLARHNAAVYHVSDRIDFLQGDFLQLAPGLRGDVVFLSPPWGGPDYLTSEVFDIRTMMEPDGFKIFNQAKQISDNIVYFLPRNANVDQIASLAGPGGRVEVEQNLLNNKLKTVTAYFGNLIVSRD</sequence>
<feature type="compositionally biased region" description="Basic and acidic residues" evidence="23">
    <location>
        <begin position="239"/>
        <end position="248"/>
    </location>
</feature>
<proteinExistence type="inferred from homology"/>
<comment type="subcellular location">
    <subcellularLocation>
        <location evidence="2">Cytoplasm</location>
    </subcellularLocation>
    <subcellularLocation>
        <location evidence="1">Nucleus</location>
        <location evidence="1">Cajal body</location>
    </subcellularLocation>
    <subcellularLocation>
        <location evidence="3">Nucleus</location>
        <location evidence="3">Nucleolus</location>
    </subcellularLocation>
</comment>
<dbReference type="GO" id="GO:0043066">
    <property type="term" value="P:negative regulation of apoptotic process"/>
    <property type="evidence" value="ECO:0007669"/>
    <property type="project" value="InterPro"/>
</dbReference>
<feature type="compositionally biased region" description="Low complexity" evidence="23">
    <location>
        <begin position="251"/>
        <end position="265"/>
    </location>
</feature>
<evidence type="ECO:0000256" key="14">
    <source>
        <dbReference type="ARBA" id="ARBA00047418"/>
    </source>
</evidence>
<feature type="compositionally biased region" description="Basic and acidic residues" evidence="23">
    <location>
        <begin position="184"/>
        <end position="199"/>
    </location>
</feature>
<feature type="compositionally biased region" description="Basic and acidic residues" evidence="23">
    <location>
        <begin position="664"/>
        <end position="689"/>
    </location>
</feature>
<feature type="transmembrane region" description="Helical" evidence="24">
    <location>
        <begin position="45"/>
        <end position="66"/>
    </location>
</feature>
<keyword evidence="5" id="KW-0963">Cytoplasm</keyword>
<evidence type="ECO:0000256" key="11">
    <source>
        <dbReference type="ARBA" id="ARBA00023163"/>
    </source>
</evidence>
<gene>
    <name evidence="25" type="primary">TGS1</name>
</gene>
<comment type="subunit">
    <text evidence="20">May form homooligomers. Interacts with CREBBP/CBP, EED/WAIT1, EP300/P300, NCOA6/PRIP, PPARBP/PBP and SMN.</text>
</comment>
<evidence type="ECO:0000256" key="17">
    <source>
        <dbReference type="ARBA" id="ARBA00049075"/>
    </source>
</evidence>
<evidence type="ECO:0000313" key="25">
    <source>
        <dbReference type="EMBL" id="SBQ56377.1"/>
    </source>
</evidence>
<dbReference type="CDD" id="cd02440">
    <property type="entry name" value="AdoMet_MTases"/>
    <property type="match status" value="1"/>
</dbReference>
<evidence type="ECO:0000256" key="7">
    <source>
        <dbReference type="ARBA" id="ARBA00022603"/>
    </source>
</evidence>
<keyword evidence="8" id="KW-0808">Transferase</keyword>
<evidence type="ECO:0000256" key="2">
    <source>
        <dbReference type="ARBA" id="ARBA00004496"/>
    </source>
</evidence>
<dbReference type="GO" id="GO:0005737">
    <property type="term" value="C:cytoplasm"/>
    <property type="evidence" value="ECO:0007669"/>
    <property type="project" value="UniProtKB-SubCell"/>
</dbReference>
<reference evidence="25" key="2">
    <citation type="submission" date="2016-06" db="EMBL/GenBank/DDBJ databases">
        <title>The genome of a short-lived fish provides insights into sex chromosome evolution and the genetic control of aging.</title>
        <authorList>
            <person name="Reichwald K."/>
            <person name="Felder M."/>
            <person name="Petzold A."/>
            <person name="Koch P."/>
            <person name="Groth M."/>
            <person name="Platzer M."/>
        </authorList>
    </citation>
    <scope>NUCLEOTIDE SEQUENCE</scope>
    <source>
        <tissue evidence="25">Brain</tissue>
    </source>
</reference>
<keyword evidence="9" id="KW-0949">S-adenosyl-L-methionine</keyword>
<dbReference type="InterPro" id="IPR029063">
    <property type="entry name" value="SAM-dependent_MTases_sf"/>
</dbReference>
<feature type="compositionally biased region" description="Acidic residues" evidence="23">
    <location>
        <begin position="507"/>
        <end position="520"/>
    </location>
</feature>
<dbReference type="GO" id="GO:0005730">
    <property type="term" value="C:nucleolus"/>
    <property type="evidence" value="ECO:0007669"/>
    <property type="project" value="UniProtKB-SubCell"/>
</dbReference>
<feature type="compositionally biased region" description="Basic and acidic residues" evidence="23">
    <location>
        <begin position="552"/>
        <end position="562"/>
    </location>
</feature>
<evidence type="ECO:0000256" key="10">
    <source>
        <dbReference type="ARBA" id="ARBA00023015"/>
    </source>
</evidence>
<dbReference type="Gene3D" id="3.40.50.150">
    <property type="entry name" value="Vaccinia Virus protein VP39"/>
    <property type="match status" value="1"/>
</dbReference>
<feature type="compositionally biased region" description="Polar residues" evidence="23">
    <location>
        <begin position="706"/>
        <end position="731"/>
    </location>
</feature>
<evidence type="ECO:0000256" key="4">
    <source>
        <dbReference type="ARBA" id="ARBA00018517"/>
    </source>
</evidence>
<feature type="compositionally biased region" description="Polar residues" evidence="23">
    <location>
        <begin position="632"/>
        <end position="641"/>
    </location>
</feature>
<evidence type="ECO:0000256" key="12">
    <source>
        <dbReference type="ARBA" id="ARBA00023242"/>
    </source>
</evidence>
<feature type="compositionally biased region" description="Basic and acidic residues" evidence="23">
    <location>
        <begin position="90"/>
        <end position="102"/>
    </location>
</feature>
<comment type="catalytic activity">
    <reaction evidence="17">
        <text>a 5'-end (N(7)-methyl 5'-triphosphoguanosine)-ribonucleoside in snRNA + S-adenosyl-L-methionine = a 5'-end (N(2),N(7)-dimethyl 5'-triphosphoguanosine)-ribonucleoside in snRNA + S-adenosyl-L-homocysteine + H(+)</text>
        <dbReference type="Rhea" id="RHEA:78471"/>
        <dbReference type="Rhea" id="RHEA-COMP:19085"/>
        <dbReference type="Rhea" id="RHEA-COMP:19087"/>
        <dbReference type="ChEBI" id="CHEBI:15378"/>
        <dbReference type="ChEBI" id="CHEBI:57856"/>
        <dbReference type="ChEBI" id="CHEBI:59789"/>
        <dbReference type="ChEBI" id="CHEBI:156461"/>
        <dbReference type="ChEBI" id="CHEBI:172880"/>
    </reaction>
    <physiologicalReaction direction="left-to-right" evidence="17">
        <dbReference type="Rhea" id="RHEA:78472"/>
    </physiologicalReaction>
</comment>
<comment type="similarity">
    <text evidence="13">Belongs to the methyltransferase superfamily. Trimethylguanosine synthase family.</text>
</comment>
<feature type="compositionally biased region" description="Low complexity" evidence="23">
    <location>
        <begin position="346"/>
        <end position="357"/>
    </location>
</feature>
<keyword evidence="6" id="KW-0597">Phosphoprotein</keyword>
<evidence type="ECO:0000256" key="19">
    <source>
        <dbReference type="ARBA" id="ARBA00057179"/>
    </source>
</evidence>
<evidence type="ECO:0000256" key="22">
    <source>
        <dbReference type="ARBA" id="ARBA00081504"/>
    </source>
</evidence>
<evidence type="ECO:0000256" key="18">
    <source>
        <dbReference type="ARBA" id="ARBA00049790"/>
    </source>
</evidence>
<keyword evidence="12" id="KW-0539">Nucleus</keyword>
<keyword evidence="10" id="KW-0805">Transcription regulation</keyword>
<comment type="catalytic activity">
    <reaction evidence="14">
        <text>a 5'-end (N(2),N(7)-dimethyl 5'-triphosphoguanosine)-ribonucleoside in snoRNA + S-adenosyl-L-methionine = a 5'-end (N(2),N(2),N(7)-trimethyl 5'-triphosphoguanosine)-ribonucleoside in snoRNA + S-adenosyl-L-homocysteine + H(+)</text>
        <dbReference type="Rhea" id="RHEA:78507"/>
        <dbReference type="Rhea" id="RHEA-COMP:19088"/>
        <dbReference type="Rhea" id="RHEA-COMP:19090"/>
        <dbReference type="ChEBI" id="CHEBI:15378"/>
        <dbReference type="ChEBI" id="CHEBI:57856"/>
        <dbReference type="ChEBI" id="CHEBI:59789"/>
        <dbReference type="ChEBI" id="CHEBI:167623"/>
        <dbReference type="ChEBI" id="CHEBI:172880"/>
    </reaction>
    <physiologicalReaction direction="left-to-right" evidence="14">
        <dbReference type="Rhea" id="RHEA:78508"/>
    </physiologicalReaction>
</comment>
<dbReference type="Pfam" id="PF15686">
    <property type="entry name" value="LYRIC"/>
    <property type="match status" value="1"/>
</dbReference>
<dbReference type="PANTHER" id="PTHR14741">
    <property type="entry name" value="S-ADENOSYLMETHIONINE-DEPENDENT METHYLTRANSFERASE RELATED"/>
    <property type="match status" value="1"/>
</dbReference>
<keyword evidence="24" id="KW-1133">Transmembrane helix</keyword>
<dbReference type="GO" id="GO:0071164">
    <property type="term" value="F:RNA cap trimethylguanosine synthase activity"/>
    <property type="evidence" value="ECO:0007669"/>
    <property type="project" value="TreeGrafter"/>
</dbReference>
<evidence type="ECO:0000256" key="15">
    <source>
        <dbReference type="ARBA" id="ARBA00048740"/>
    </source>
</evidence>
<dbReference type="GO" id="GO:0043123">
    <property type="term" value="P:positive regulation of canonical NF-kappaB signal transduction"/>
    <property type="evidence" value="ECO:0007669"/>
    <property type="project" value="InterPro"/>
</dbReference>
<evidence type="ECO:0000256" key="3">
    <source>
        <dbReference type="ARBA" id="ARBA00004604"/>
    </source>
</evidence>
<feature type="compositionally biased region" description="Basic and acidic residues" evidence="23">
    <location>
        <begin position="132"/>
        <end position="152"/>
    </location>
</feature>
<dbReference type="FunFam" id="3.40.50.150:FF:000066">
    <property type="entry name" value="Trimethylguanosine synthase 1"/>
    <property type="match status" value="1"/>
</dbReference>
<dbReference type="SUPFAM" id="SSF53335">
    <property type="entry name" value="S-adenosyl-L-methionine-dependent methyltransferases"/>
    <property type="match status" value="1"/>
</dbReference>
<keyword evidence="7" id="KW-0489">Methyltransferase</keyword>
<feature type="region of interest" description="Disordered" evidence="23">
    <location>
        <begin position="90"/>
        <end position="265"/>
    </location>
</feature>
<evidence type="ECO:0000256" key="16">
    <source>
        <dbReference type="ARBA" id="ARBA00048763"/>
    </source>
</evidence>
<keyword evidence="24" id="KW-0472">Membrane</keyword>
<dbReference type="GO" id="GO:0015030">
    <property type="term" value="C:Cajal body"/>
    <property type="evidence" value="ECO:0007669"/>
    <property type="project" value="UniProtKB-SubCell"/>
</dbReference>
<accession>A0A1A8FBG1</accession>
<dbReference type="AlphaFoldDB" id="A0A1A8FBG1"/>
<evidence type="ECO:0000256" key="6">
    <source>
        <dbReference type="ARBA" id="ARBA00022553"/>
    </source>
</evidence>
<feature type="region of interest" description="Disordered" evidence="23">
    <location>
        <begin position="627"/>
        <end position="763"/>
    </location>
</feature>
<feature type="compositionally biased region" description="Polar residues" evidence="23">
    <location>
        <begin position="530"/>
        <end position="551"/>
    </location>
</feature>
<evidence type="ECO:0000256" key="24">
    <source>
        <dbReference type="SAM" id="Phobius"/>
    </source>
</evidence>
<name>A0A1A8FBG1_9TELE</name>